<keyword evidence="13" id="KW-0961">Cell wall biogenesis/degradation</keyword>
<organism evidence="18 19">
    <name type="scientific">Catenulispora pinistramenti</name>
    <dbReference type="NCBI Taxonomy" id="2705254"/>
    <lineage>
        <taxon>Bacteria</taxon>
        <taxon>Bacillati</taxon>
        <taxon>Actinomycetota</taxon>
        <taxon>Actinomycetes</taxon>
        <taxon>Catenulisporales</taxon>
        <taxon>Catenulisporaceae</taxon>
        <taxon>Catenulispora</taxon>
    </lineage>
</organism>
<dbReference type="EMBL" id="JAAFYZ010000221">
    <property type="protein sequence ID" value="MBS2552946.1"/>
    <property type="molecule type" value="Genomic_DNA"/>
</dbReference>
<gene>
    <name evidence="18" type="primary">mrdA</name>
    <name evidence="18" type="ORF">KGQ19_39445</name>
</gene>
<proteinExistence type="inferred from homology"/>
<dbReference type="Gene3D" id="3.40.710.10">
    <property type="entry name" value="DD-peptidase/beta-lactamase superfamily"/>
    <property type="match status" value="1"/>
</dbReference>
<keyword evidence="6" id="KW-0645">Protease</keyword>
<feature type="region of interest" description="Disordered" evidence="14">
    <location>
        <begin position="688"/>
        <end position="724"/>
    </location>
</feature>
<dbReference type="InterPro" id="IPR050515">
    <property type="entry name" value="Beta-lactam/transpept"/>
</dbReference>
<dbReference type="Proteomes" id="UP000730482">
    <property type="component" value="Unassembled WGS sequence"/>
</dbReference>
<dbReference type="InterPro" id="IPR005311">
    <property type="entry name" value="PBP_dimer"/>
</dbReference>
<comment type="similarity">
    <text evidence="3">Belongs to the transpeptidase family.</text>
</comment>
<dbReference type="InterPro" id="IPR036138">
    <property type="entry name" value="PBP_dimer_sf"/>
</dbReference>
<feature type="domain" description="Penicillin-binding protein transpeptidase" evidence="16">
    <location>
        <begin position="298"/>
        <end position="673"/>
    </location>
</feature>
<dbReference type="SUPFAM" id="SSF56601">
    <property type="entry name" value="beta-lactamase/transpeptidase-like"/>
    <property type="match status" value="1"/>
</dbReference>
<evidence type="ECO:0000259" key="16">
    <source>
        <dbReference type="Pfam" id="PF00905"/>
    </source>
</evidence>
<keyword evidence="18" id="KW-0121">Carboxypeptidase</keyword>
<accession>A0ABS5L3Q3</accession>
<keyword evidence="10" id="KW-0573">Peptidoglycan synthesis</keyword>
<name>A0ABS5L3Q3_9ACTN</name>
<keyword evidence="8 18" id="KW-0378">Hydrolase</keyword>
<evidence type="ECO:0000256" key="2">
    <source>
        <dbReference type="ARBA" id="ARBA00004236"/>
    </source>
</evidence>
<dbReference type="EC" id="3.4.16.4" evidence="18"/>
<evidence type="ECO:0000256" key="15">
    <source>
        <dbReference type="SAM" id="Phobius"/>
    </source>
</evidence>
<protein>
    <submittedName>
        <fullName evidence="18">Penicillin-binding protein 2</fullName>
        <ecNumber evidence="18">3.4.16.4</ecNumber>
    </submittedName>
</protein>
<feature type="domain" description="Penicillin-binding protein dimerisation" evidence="17">
    <location>
        <begin position="59"/>
        <end position="244"/>
    </location>
</feature>
<feature type="transmembrane region" description="Helical" evidence="15">
    <location>
        <begin position="17"/>
        <end position="36"/>
    </location>
</feature>
<dbReference type="Pfam" id="PF03717">
    <property type="entry name" value="PBP_dimer"/>
    <property type="match status" value="1"/>
</dbReference>
<evidence type="ECO:0000256" key="6">
    <source>
        <dbReference type="ARBA" id="ARBA00022670"/>
    </source>
</evidence>
<keyword evidence="7 15" id="KW-0812">Transmembrane</keyword>
<dbReference type="Pfam" id="PF00905">
    <property type="entry name" value="Transpeptidase"/>
    <property type="match status" value="1"/>
</dbReference>
<evidence type="ECO:0000256" key="9">
    <source>
        <dbReference type="ARBA" id="ARBA00022960"/>
    </source>
</evidence>
<evidence type="ECO:0000256" key="13">
    <source>
        <dbReference type="ARBA" id="ARBA00023316"/>
    </source>
</evidence>
<dbReference type="InterPro" id="IPR012338">
    <property type="entry name" value="Beta-lactam/transpept-like"/>
</dbReference>
<reference evidence="18 19" key="1">
    <citation type="submission" date="2020-02" db="EMBL/GenBank/DDBJ databases">
        <title>Acidophilic actinobacteria isolated from forest soil.</title>
        <authorList>
            <person name="Golinska P."/>
        </authorList>
    </citation>
    <scope>NUCLEOTIDE SEQUENCE [LARGE SCALE GENOMIC DNA]</scope>
    <source>
        <strain evidence="18 19">NL8</strain>
    </source>
</reference>
<evidence type="ECO:0000313" key="18">
    <source>
        <dbReference type="EMBL" id="MBS2552946.1"/>
    </source>
</evidence>
<keyword evidence="12 15" id="KW-0472">Membrane</keyword>
<evidence type="ECO:0000256" key="10">
    <source>
        <dbReference type="ARBA" id="ARBA00022984"/>
    </source>
</evidence>
<dbReference type="NCBIfam" id="TIGR03423">
    <property type="entry name" value="pbp2_mrdA"/>
    <property type="match status" value="1"/>
</dbReference>
<dbReference type="SUPFAM" id="SSF56519">
    <property type="entry name" value="Penicillin binding protein dimerisation domain"/>
    <property type="match status" value="1"/>
</dbReference>
<evidence type="ECO:0000256" key="11">
    <source>
        <dbReference type="ARBA" id="ARBA00022989"/>
    </source>
</evidence>
<evidence type="ECO:0000256" key="8">
    <source>
        <dbReference type="ARBA" id="ARBA00022801"/>
    </source>
</evidence>
<feature type="compositionally biased region" description="Pro residues" evidence="14">
    <location>
        <begin position="711"/>
        <end position="724"/>
    </location>
</feature>
<keyword evidence="11 15" id="KW-1133">Transmembrane helix</keyword>
<comment type="caution">
    <text evidence="18">The sequence shown here is derived from an EMBL/GenBank/DDBJ whole genome shotgun (WGS) entry which is preliminary data.</text>
</comment>
<dbReference type="PANTHER" id="PTHR30627:SF2">
    <property type="entry name" value="PEPTIDOGLYCAN D,D-TRANSPEPTIDASE MRDA"/>
    <property type="match status" value="1"/>
</dbReference>
<evidence type="ECO:0000259" key="17">
    <source>
        <dbReference type="Pfam" id="PF03717"/>
    </source>
</evidence>
<dbReference type="Gene3D" id="3.90.1310.10">
    <property type="entry name" value="Penicillin-binding protein 2a (Domain 2)"/>
    <property type="match status" value="1"/>
</dbReference>
<dbReference type="RefSeq" id="WP_212019025.1">
    <property type="nucleotide sequence ID" value="NZ_JAAFYZ010000221.1"/>
</dbReference>
<dbReference type="GO" id="GO:0009002">
    <property type="term" value="F:serine-type D-Ala-D-Ala carboxypeptidase activity"/>
    <property type="evidence" value="ECO:0007669"/>
    <property type="project" value="UniProtKB-EC"/>
</dbReference>
<keyword evidence="5" id="KW-0997">Cell inner membrane</keyword>
<feature type="compositionally biased region" description="Low complexity" evidence="14">
    <location>
        <begin position="700"/>
        <end position="710"/>
    </location>
</feature>
<keyword evidence="9" id="KW-0133">Cell shape</keyword>
<evidence type="ECO:0000256" key="3">
    <source>
        <dbReference type="ARBA" id="ARBA00007171"/>
    </source>
</evidence>
<evidence type="ECO:0000313" key="19">
    <source>
        <dbReference type="Proteomes" id="UP000730482"/>
    </source>
</evidence>
<dbReference type="InterPro" id="IPR017790">
    <property type="entry name" value="Penicillin-binding_protein_2"/>
</dbReference>
<evidence type="ECO:0000256" key="7">
    <source>
        <dbReference type="ARBA" id="ARBA00022692"/>
    </source>
</evidence>
<evidence type="ECO:0000256" key="12">
    <source>
        <dbReference type="ARBA" id="ARBA00023136"/>
    </source>
</evidence>
<comment type="subcellular location">
    <subcellularLocation>
        <location evidence="2">Cell membrane</location>
    </subcellularLocation>
    <subcellularLocation>
        <location evidence="1">Membrane</location>
        <topology evidence="1">Single-pass membrane protein</topology>
    </subcellularLocation>
</comment>
<evidence type="ECO:0000256" key="14">
    <source>
        <dbReference type="SAM" id="MobiDB-lite"/>
    </source>
</evidence>
<dbReference type="PANTHER" id="PTHR30627">
    <property type="entry name" value="PEPTIDOGLYCAN D,D-TRANSPEPTIDASE"/>
    <property type="match status" value="1"/>
</dbReference>
<dbReference type="InterPro" id="IPR001460">
    <property type="entry name" value="PCN-bd_Tpept"/>
</dbReference>
<sequence length="724" mass="76178">MTSASSRLADRRRARLMVLRVLVLALLGTLVARLWYLQVRTGQTFRDAAAANDVRTVITPAVRGDILDDLGRPLVDNKSALTLSVDRNALMGTKDHGASTLARLASVLGTTPQAISEQIRPCTAQVSKPCWNGSLLQPVPIARNVSVQQALDVSEQHELYPGVTAGPDTVRRFPAPYNLNAAHILGYLSPVTEKELTAAEAKGEVMQRSDLVGRAGLEETYDSYLRGQAGQTQVSVDILGHAQSTQASTPPVNGDHLVTSIDARIQAVAERELNNAVSRARSQISPIDGKPYVADSAATVVMDARTGRVVAMASTPTYDPNVWTGGISQSDYAALTSASAGTPLLSRAYQGQFAPGSTFKAVTTAAMLQDGFSTGTYDCSPNFSIGGQSFHNMEGESYGPISLKRAIEVSCDTVFYGVAYQMWQRDGGLHPIAHPLEPIATMAHAFGLGAKTGIDLPGEAAGDIQTRAEKQSLWNNMHGIWCKRAKDGYPELMGSDPTRAQYLQAIAKENCADGYEYQPGDAVISAIGQGGDLVTPLQLARVYAAVANGGTLYQPQIGRALIAPDGKVVKDMAPIVTRKLPLSGSTLAFLADALHGTSMEGTAGPAFAGWPENVIPTYAKTGTAEVYGKQTTSCFVGYAGTETGPRYVVAMMVSQGGTGVGTSGPSVAAILAAIYGVDMGHPNPNSTLPTALPVVRPDGLLPALPPATSLPTPPPPSPSPTTNQ</sequence>
<evidence type="ECO:0000256" key="4">
    <source>
        <dbReference type="ARBA" id="ARBA00022475"/>
    </source>
</evidence>
<keyword evidence="4" id="KW-1003">Cell membrane</keyword>
<evidence type="ECO:0000256" key="5">
    <source>
        <dbReference type="ARBA" id="ARBA00022519"/>
    </source>
</evidence>
<evidence type="ECO:0000256" key="1">
    <source>
        <dbReference type="ARBA" id="ARBA00004167"/>
    </source>
</evidence>
<keyword evidence="19" id="KW-1185">Reference proteome</keyword>